<dbReference type="SUPFAM" id="SSF57756">
    <property type="entry name" value="Retrovirus zinc finger-like domains"/>
    <property type="match status" value="1"/>
</dbReference>
<feature type="region of interest" description="Disordered" evidence="2">
    <location>
        <begin position="1660"/>
        <end position="1686"/>
    </location>
</feature>
<dbReference type="Proteomes" id="UP000198406">
    <property type="component" value="Unassembled WGS sequence"/>
</dbReference>
<dbReference type="CDD" id="cd09272">
    <property type="entry name" value="RNase_HI_RT_Ty1"/>
    <property type="match status" value="1"/>
</dbReference>
<feature type="region of interest" description="Disordered" evidence="2">
    <location>
        <begin position="937"/>
        <end position="957"/>
    </location>
</feature>
<dbReference type="GO" id="GO:0008270">
    <property type="term" value="F:zinc ion binding"/>
    <property type="evidence" value="ECO:0007669"/>
    <property type="project" value="UniProtKB-KW"/>
</dbReference>
<comment type="caution">
    <text evidence="4">The sequence shown here is derived from an EMBL/GenBank/DDBJ whole genome shotgun (WGS) entry which is preliminary data.</text>
</comment>
<dbReference type="Pfam" id="PF07727">
    <property type="entry name" value="RVT_2"/>
    <property type="match status" value="1"/>
</dbReference>
<dbReference type="InterPro" id="IPR036875">
    <property type="entry name" value="Znf_CCHC_sf"/>
</dbReference>
<dbReference type="GO" id="GO:0003676">
    <property type="term" value="F:nucleic acid binding"/>
    <property type="evidence" value="ECO:0007669"/>
    <property type="project" value="InterPro"/>
</dbReference>
<dbReference type="InParanoid" id="A0A1Z5KNX2"/>
<feature type="compositionally biased region" description="Polar residues" evidence="2">
    <location>
        <begin position="1055"/>
        <end position="1067"/>
    </location>
</feature>
<feature type="domain" description="CCHC-type" evidence="3">
    <location>
        <begin position="482"/>
        <end position="497"/>
    </location>
</feature>
<keyword evidence="1" id="KW-0479">Metal-binding</keyword>
<evidence type="ECO:0000256" key="1">
    <source>
        <dbReference type="PROSITE-ProRule" id="PRU00047"/>
    </source>
</evidence>
<evidence type="ECO:0000256" key="2">
    <source>
        <dbReference type="SAM" id="MobiDB-lite"/>
    </source>
</evidence>
<keyword evidence="1" id="KW-0863">Zinc-finger</keyword>
<dbReference type="PANTHER" id="PTHR11439">
    <property type="entry name" value="GAG-POL-RELATED RETROTRANSPOSON"/>
    <property type="match status" value="1"/>
</dbReference>
<feature type="compositionally biased region" description="Low complexity" evidence="2">
    <location>
        <begin position="987"/>
        <end position="1014"/>
    </location>
</feature>
<feature type="region of interest" description="Disordered" evidence="2">
    <location>
        <begin position="94"/>
        <end position="153"/>
    </location>
</feature>
<feature type="region of interest" description="Disordered" evidence="2">
    <location>
        <begin position="422"/>
        <end position="457"/>
    </location>
</feature>
<gene>
    <name evidence="4" type="ORF">FisN_13Hu068</name>
</gene>
<evidence type="ECO:0000313" key="5">
    <source>
        <dbReference type="Proteomes" id="UP000198406"/>
    </source>
</evidence>
<dbReference type="InterPro" id="IPR001878">
    <property type="entry name" value="Znf_CCHC"/>
</dbReference>
<name>A0A1Z5KNX2_FISSO</name>
<keyword evidence="5" id="KW-1185">Reference proteome</keyword>
<feature type="compositionally biased region" description="Basic and acidic residues" evidence="2">
    <location>
        <begin position="1667"/>
        <end position="1681"/>
    </location>
</feature>
<dbReference type="SMART" id="SM00343">
    <property type="entry name" value="ZnF_C2HC"/>
    <property type="match status" value="1"/>
</dbReference>
<accession>A0A1Z5KNX2</accession>
<evidence type="ECO:0000313" key="4">
    <source>
        <dbReference type="EMBL" id="GAX27825.1"/>
    </source>
</evidence>
<reference evidence="4 5" key="1">
    <citation type="journal article" date="2015" name="Plant Cell">
        <title>Oil accumulation by the oleaginous diatom Fistulifera solaris as revealed by the genome and transcriptome.</title>
        <authorList>
            <person name="Tanaka T."/>
            <person name="Maeda Y."/>
            <person name="Veluchamy A."/>
            <person name="Tanaka M."/>
            <person name="Abida H."/>
            <person name="Marechal E."/>
            <person name="Bowler C."/>
            <person name="Muto M."/>
            <person name="Sunaga Y."/>
            <person name="Tanaka M."/>
            <person name="Yoshino T."/>
            <person name="Taniguchi T."/>
            <person name="Fukuda Y."/>
            <person name="Nemoto M."/>
            <person name="Matsumoto M."/>
            <person name="Wong P.S."/>
            <person name="Aburatani S."/>
            <person name="Fujibuchi W."/>
        </authorList>
    </citation>
    <scope>NUCLEOTIDE SEQUENCE [LARGE SCALE GENOMIC DNA]</scope>
    <source>
        <strain evidence="4 5">JPCC DA0580</strain>
    </source>
</reference>
<dbReference type="PROSITE" id="PS50158">
    <property type="entry name" value="ZF_CCHC"/>
    <property type="match status" value="1"/>
</dbReference>
<dbReference type="OrthoDB" id="44654at2759"/>
<dbReference type="Pfam" id="PF00098">
    <property type="entry name" value="zf-CCHC"/>
    <property type="match status" value="1"/>
</dbReference>
<feature type="region of interest" description="Disordered" evidence="2">
    <location>
        <begin position="974"/>
        <end position="1073"/>
    </location>
</feature>
<dbReference type="EMBL" id="BDSP01000259">
    <property type="protein sequence ID" value="GAX27825.1"/>
    <property type="molecule type" value="Genomic_DNA"/>
</dbReference>
<sequence>MQDDDERIAAIIKELHNLRLRESVLIAQVEAINNARRTQGVDDSGDFKEILVFEIGDRMRIANQVNRPATWRGPWNAQTIEQYRCGVVTQVTRTRPRPTTTMSSEAKPTAETGAGQPAMQTAGRGGRNRNRGRKQRSSDGTVLKPKTRVPHEGEIPEMNGFVFECAEERQHRASFGRVMEELRGYVRSEYTYPEDLSSLFGDTIAMPVLTPPEAPAEGAPRAVQDDYNDDRKLYRQHRDQLRGTSLPNLFNDALRQCTPMMKGRLKALDGYKTASQTTDCVWLFTSIRAIMLEFDATKKVQLSLLDARANFLNCTQQPGDSVEDYVENVRGWAEAIECYGGHIAEYVFRDRDDLDAVPDLDGYHKAKEETLALAIIRNANPARFGSLRNELANSFLLGQDKYPKDSTAAYNLLINYRPPVAPRNQQHARSGQQQQGASKGNQASTSNSATPTAPTEVNGITFAQVGTVVPGTNGEAFPHITCSKCKQPGHFANRCPNGVSVVSGTTLTQHGFVLAHANSSDGIDPNWILLDSQSTVSVFRNASMLSNIRPSDQVLRVVTNGGSQVSRLIGDFPNLGPVWYNPESIANILSLAEVRRVCRVTMDTSESPAFIVHRLDGSEMRFEEADSGLYVFSSNDSTAVKMYTLLQTVAGQKKLFNKRQIDAADEARRIYRIAGSPSEEDFEWYLRENFIRNSPITADDAKRATAIYGPDVAALKDFLFVQGIPFFHTISRNIGFRTLTAVPDRSKRTILRETRRAINIYTTRGFIVHGMHCDNEFGCIKDDVLPVKLDIVPADSHVGEVERSIRTIRERTRAAVHGMPYKRLPKLMVIELVKEAVRCLNLFPRRDGISTTMSPNTIVTGEGFPDYNKMTLEFGKYVQIYEPTTPTNTLHSRTLGAIALGPSGNANGDYAFMSLATGARDSGLVFEWDPDMPIDDDEYDKDYFPPSTERAGDHDLDSRFLPVDADELLSLTSPVSAPSDIVMGQGASTEPSEAPSTAPSEAPTPDNQGAEAQGAGNGDDDDDEADEDFYPATDVEGDVDDPSVEDQGAPDFIANETSNEPVDNGDSTTHDPPTRNVFCMLQEATKSVEEHIITDSVRRVIVAIILTQMSEQAGLKKHGKRAEHALMQEFQQLDDLTVFIPRYASELTPEEKSAALRALNLLKEKRDGSLKGRTVADGSKQRSLYDKSETASPTVSADALICSVMIDAVEGRDSGICDVAGAYLKAFMEDFVILKFSGKAVEILCRMSSKYLPYVCEENGKKVIYVQLKKALYGCVKSALLWYKMFSETLQNMGFELNPYDQCVANCDFNGSQCTIVWYVDDMKVSHKDPEVVSAVILNIESNFGKMTVKRGKEHEFLGMKIVYNKNNTATITMRSYLEEAIAESGLNITNTAATPARRYLFDVNEKLPRLDKKRNDIFHSVSAKLLYVATRARMDILLPVCFLCTRVSKATEEDELKLKRVLEYVNGTLDLSYTIGADDLGKMQTWVDASYAVHPDMRSHTGGIISFGRGGLVCKSSKQKLNTKSSTEAELVGASDYLPNTLWLKMFLEAQGHRIVENVLQQDNESAIKLEKNGRTSAGPKSRHINIRYFFIKDRIKAEGIKIRHCPTLKMIADFFTKPLQGKLFLKLRSVIMGYDHISSLDDDDEESIQIEERVGRYDSGSSFNRSEDTSLKTDVDKKEHMGRKSSKTVTWADVVRGGFKSSFS</sequence>
<keyword evidence="1" id="KW-0862">Zinc</keyword>
<feature type="compositionally biased region" description="Low complexity" evidence="2">
    <location>
        <begin position="425"/>
        <end position="455"/>
    </location>
</feature>
<protein>
    <recommendedName>
        <fullName evidence="3">CCHC-type domain-containing protein</fullName>
    </recommendedName>
</protein>
<feature type="compositionally biased region" description="Acidic residues" evidence="2">
    <location>
        <begin position="1018"/>
        <end position="1044"/>
    </location>
</feature>
<organism evidence="4 5">
    <name type="scientific">Fistulifera solaris</name>
    <name type="common">Oleaginous diatom</name>
    <dbReference type="NCBI Taxonomy" id="1519565"/>
    <lineage>
        <taxon>Eukaryota</taxon>
        <taxon>Sar</taxon>
        <taxon>Stramenopiles</taxon>
        <taxon>Ochrophyta</taxon>
        <taxon>Bacillariophyta</taxon>
        <taxon>Bacillariophyceae</taxon>
        <taxon>Bacillariophycidae</taxon>
        <taxon>Naviculales</taxon>
        <taxon>Naviculaceae</taxon>
        <taxon>Fistulifera</taxon>
    </lineage>
</organism>
<feature type="compositionally biased region" description="Basic residues" evidence="2">
    <location>
        <begin position="126"/>
        <end position="135"/>
    </location>
</feature>
<dbReference type="InterPro" id="IPR013103">
    <property type="entry name" value="RVT_2"/>
</dbReference>
<evidence type="ECO:0000259" key="3">
    <source>
        <dbReference type="PROSITE" id="PS50158"/>
    </source>
</evidence>
<proteinExistence type="predicted"/>